<dbReference type="Gene3D" id="2.60.40.2850">
    <property type="match status" value="1"/>
</dbReference>
<dbReference type="Proteomes" id="UP000014197">
    <property type="component" value="Unassembled WGS sequence"/>
</dbReference>
<dbReference type="InterPro" id="IPR006540">
    <property type="entry name" value="Lactococcin_972"/>
</dbReference>
<dbReference type="Proteomes" id="UP000013858">
    <property type="component" value="Unassembled WGS sequence"/>
</dbReference>
<proteinExistence type="predicted"/>
<dbReference type="EMBL" id="AJAR01000020">
    <property type="protein sequence ID" value="EOH95105.1"/>
    <property type="molecule type" value="Genomic_DNA"/>
</dbReference>
<gene>
    <name evidence="3" type="ORF">I583_03150</name>
    <name evidence="2" type="ORF">UAW_02184</name>
</gene>
<evidence type="ECO:0000256" key="1">
    <source>
        <dbReference type="SAM" id="SignalP"/>
    </source>
</evidence>
<keyword evidence="5" id="KW-1185">Reference proteome</keyword>
<name>R2SIR5_9ENTE</name>
<evidence type="ECO:0000313" key="2">
    <source>
        <dbReference type="EMBL" id="EOH95105.1"/>
    </source>
</evidence>
<sequence>MKKTILFLGILATTVVGGFSVQASEDPEALFGGGMEARNGVTPDDVVPQSRYAAGGGDFACGVNGFKVWARYDHSRRTHSATAKNGWGGSVRDKQGAGRRAYATANAALSGNTGWWNVY</sequence>
<feature type="chain" id="PRO_5004356122" evidence="1">
    <location>
        <begin position="24"/>
        <end position="119"/>
    </location>
</feature>
<dbReference type="EMBL" id="ASVY01000003">
    <property type="protein sequence ID" value="EOT60504.1"/>
    <property type="molecule type" value="Genomic_DNA"/>
</dbReference>
<dbReference type="Pfam" id="PF09683">
    <property type="entry name" value="Lactococcin_972"/>
    <property type="match status" value="1"/>
</dbReference>
<evidence type="ECO:0000313" key="5">
    <source>
        <dbReference type="Proteomes" id="UP000014197"/>
    </source>
</evidence>
<evidence type="ECO:0000313" key="3">
    <source>
        <dbReference type="EMBL" id="EOT60504.1"/>
    </source>
</evidence>
<feature type="signal peptide" evidence="1">
    <location>
        <begin position="1"/>
        <end position="23"/>
    </location>
</feature>
<dbReference type="AlphaFoldDB" id="R2SIR5"/>
<dbReference type="STRING" id="155618.RV06_GL002459"/>
<dbReference type="RefSeq" id="WP_010762375.1">
    <property type="nucleotide sequence ID" value="NZ_KB946316.1"/>
</dbReference>
<accession>R2SIR5</accession>
<dbReference type="NCBIfam" id="TIGR01653">
    <property type="entry name" value="lactococcin_972"/>
    <property type="match status" value="1"/>
</dbReference>
<organism evidence="2 4">
    <name type="scientific">Enterococcus haemoperoxidus ATCC BAA-382</name>
    <dbReference type="NCBI Taxonomy" id="1158608"/>
    <lineage>
        <taxon>Bacteria</taxon>
        <taxon>Bacillati</taxon>
        <taxon>Bacillota</taxon>
        <taxon>Bacilli</taxon>
        <taxon>Lactobacillales</taxon>
        <taxon>Enterococcaceae</taxon>
        <taxon>Enterococcus</taxon>
    </lineage>
</organism>
<comment type="caution">
    <text evidence="2">The sequence shown here is derived from an EMBL/GenBank/DDBJ whole genome shotgun (WGS) entry which is preliminary data.</text>
</comment>
<evidence type="ECO:0000313" key="4">
    <source>
        <dbReference type="Proteomes" id="UP000013858"/>
    </source>
</evidence>
<reference evidence="3 5" key="2">
    <citation type="submission" date="2013-03" db="EMBL/GenBank/DDBJ databases">
        <title>The Genome Sequence of Enterococcus haemoperoxidus BAA-382 (PacBio/Illumina hybrid assembly).</title>
        <authorList>
            <consortium name="The Broad Institute Genomics Platform"/>
            <consortium name="The Broad Institute Genome Sequencing Center for Infectious Disease"/>
            <person name="Earl A."/>
            <person name="Russ C."/>
            <person name="Gilmore M."/>
            <person name="Surin D."/>
            <person name="Walker B."/>
            <person name="Young S."/>
            <person name="Zeng Q."/>
            <person name="Gargeya S."/>
            <person name="Fitzgerald M."/>
            <person name="Haas B."/>
            <person name="Abouelleil A."/>
            <person name="Allen A.W."/>
            <person name="Alvarado L."/>
            <person name="Arachchi H.M."/>
            <person name="Berlin A.M."/>
            <person name="Chapman S.B."/>
            <person name="Gainer-Dewar J."/>
            <person name="Goldberg J."/>
            <person name="Griggs A."/>
            <person name="Gujja S."/>
            <person name="Hansen M."/>
            <person name="Howarth C."/>
            <person name="Imamovic A."/>
            <person name="Ireland A."/>
            <person name="Larimer J."/>
            <person name="McCowan C."/>
            <person name="Murphy C."/>
            <person name="Pearson M."/>
            <person name="Poon T.W."/>
            <person name="Priest M."/>
            <person name="Roberts A."/>
            <person name="Saif S."/>
            <person name="Shea T."/>
            <person name="Sisk P."/>
            <person name="Sykes S."/>
            <person name="Wortman J."/>
            <person name="Nusbaum C."/>
            <person name="Birren B."/>
        </authorList>
    </citation>
    <scope>NUCLEOTIDE SEQUENCE [LARGE SCALE GENOMIC DNA]</scope>
    <source>
        <strain evidence="3 5">ATCC BAA-382</strain>
    </source>
</reference>
<reference evidence="2 4" key="1">
    <citation type="submission" date="2013-02" db="EMBL/GenBank/DDBJ databases">
        <title>The Genome Sequence of Enterococcus haemoperoxidus BAA-382.</title>
        <authorList>
            <consortium name="The Broad Institute Genome Sequencing Platform"/>
            <consortium name="The Broad Institute Genome Sequencing Center for Infectious Disease"/>
            <person name="Earl A.M."/>
            <person name="Gilmore M.S."/>
            <person name="Lebreton F."/>
            <person name="Walker B."/>
            <person name="Young S.K."/>
            <person name="Zeng Q."/>
            <person name="Gargeya S."/>
            <person name="Fitzgerald M."/>
            <person name="Haas B."/>
            <person name="Abouelleil A."/>
            <person name="Alvarado L."/>
            <person name="Arachchi H.M."/>
            <person name="Berlin A.M."/>
            <person name="Chapman S.B."/>
            <person name="Dewar J."/>
            <person name="Goldberg J."/>
            <person name="Griggs A."/>
            <person name="Gujja S."/>
            <person name="Hansen M."/>
            <person name="Howarth C."/>
            <person name="Imamovic A."/>
            <person name="Larimer J."/>
            <person name="McCowan C."/>
            <person name="Murphy C."/>
            <person name="Neiman D."/>
            <person name="Pearson M."/>
            <person name="Priest M."/>
            <person name="Roberts A."/>
            <person name="Saif S."/>
            <person name="Shea T."/>
            <person name="Sisk P."/>
            <person name="Sykes S."/>
            <person name="Wortman J."/>
            <person name="Nusbaum C."/>
            <person name="Birren B."/>
        </authorList>
    </citation>
    <scope>NUCLEOTIDE SEQUENCE [LARGE SCALE GENOMIC DNA]</scope>
    <source>
        <strain evidence="2 4">ATCC BAA-382</strain>
    </source>
</reference>
<protein>
    <submittedName>
        <fullName evidence="2">Lactococcin 972 family bacteriocin</fullName>
    </submittedName>
</protein>
<dbReference type="PATRIC" id="fig|1158608.3.peg.2150"/>
<keyword evidence="1" id="KW-0732">Signal</keyword>